<dbReference type="EMBL" id="LLEI02000016">
    <property type="protein sequence ID" value="OAJ95688.1"/>
    <property type="molecule type" value="Genomic_DNA"/>
</dbReference>
<feature type="chain" id="PRO_5008079465" evidence="1">
    <location>
        <begin position="23"/>
        <end position="153"/>
    </location>
</feature>
<evidence type="ECO:0000313" key="2">
    <source>
        <dbReference type="EMBL" id="OAJ95688.1"/>
    </source>
</evidence>
<keyword evidence="1" id="KW-0732">Signal</keyword>
<dbReference type="RefSeq" id="WP_049846110.1">
    <property type="nucleotide sequence ID" value="NZ_LLEI02000016.1"/>
</dbReference>
<dbReference type="Proteomes" id="UP000078406">
    <property type="component" value="Unassembled WGS sequence"/>
</dbReference>
<dbReference type="AlphaFoldDB" id="A0A177Y473"/>
<evidence type="ECO:0000256" key="1">
    <source>
        <dbReference type="SAM" id="SignalP"/>
    </source>
</evidence>
<comment type="caution">
    <text evidence="2">The sequence shown here is derived from an EMBL/GenBank/DDBJ whole genome shotgun (WGS) entry which is preliminary data.</text>
</comment>
<gene>
    <name evidence="2" type="ORF">APB76_03055</name>
</gene>
<organism evidence="2 3">
    <name type="scientific">Vibrio bivalvicida</name>
    <dbReference type="NCBI Taxonomy" id="1276888"/>
    <lineage>
        <taxon>Bacteria</taxon>
        <taxon>Pseudomonadati</taxon>
        <taxon>Pseudomonadota</taxon>
        <taxon>Gammaproteobacteria</taxon>
        <taxon>Vibrionales</taxon>
        <taxon>Vibrionaceae</taxon>
        <taxon>Vibrio</taxon>
        <taxon>Vibrio oreintalis group</taxon>
    </lineage>
</organism>
<proteinExistence type="predicted"/>
<name>A0A177Y473_9VIBR</name>
<dbReference type="PROSITE" id="PS51257">
    <property type="entry name" value="PROKAR_LIPOPROTEIN"/>
    <property type="match status" value="1"/>
</dbReference>
<accession>A0A177Y473</accession>
<feature type="signal peptide" evidence="1">
    <location>
        <begin position="1"/>
        <end position="22"/>
    </location>
</feature>
<sequence>MRWIVISMLALLSAACSQVDTANSSVIEQLEERLEFNTTQGDDSMARAVAFIKDIKRREPKARFVVEYKTGSSDFVATLHDKFKTEGVAKDRYKVVLANPNQEKNILLKAQYVRIRSSDCGVMTFSKREAYRFGCSVEHNRNISLVNPITRVQ</sequence>
<evidence type="ECO:0000313" key="3">
    <source>
        <dbReference type="Proteomes" id="UP000078406"/>
    </source>
</evidence>
<reference evidence="2 3" key="1">
    <citation type="journal article" date="2016" name="Syst. Appl. Microbiol.">
        <title>Vibrio bivalvicida sp. nov., a novel larval pathogen for bivalve molluscs reared in a hatchery.</title>
        <authorList>
            <person name="Dubert J."/>
            <person name="Romalde J.L."/>
            <person name="Prado S."/>
            <person name="Barja J.L."/>
        </authorList>
    </citation>
    <scope>NUCLEOTIDE SEQUENCE [LARGE SCALE GENOMIC DNA]</scope>
    <source>
        <strain evidence="2 3">605</strain>
    </source>
</reference>
<protein>
    <submittedName>
        <fullName evidence="2">ATPase</fullName>
    </submittedName>
</protein>